<evidence type="ECO:0000313" key="1">
    <source>
        <dbReference type="EMBL" id="KKN21599.1"/>
    </source>
</evidence>
<organism evidence="1">
    <name type="scientific">marine sediment metagenome</name>
    <dbReference type="NCBI Taxonomy" id="412755"/>
    <lineage>
        <taxon>unclassified sequences</taxon>
        <taxon>metagenomes</taxon>
        <taxon>ecological metagenomes</taxon>
    </lineage>
</organism>
<dbReference type="EMBL" id="LAZR01003133">
    <property type="protein sequence ID" value="KKN21599.1"/>
    <property type="molecule type" value="Genomic_DNA"/>
</dbReference>
<name>A0A0F9NUT4_9ZZZZ</name>
<gene>
    <name evidence="1" type="ORF">LCGC14_0923740</name>
</gene>
<proteinExistence type="predicted"/>
<accession>A0A0F9NUT4</accession>
<protein>
    <submittedName>
        <fullName evidence="1">Uncharacterized protein</fullName>
    </submittedName>
</protein>
<comment type="caution">
    <text evidence="1">The sequence shown here is derived from an EMBL/GenBank/DDBJ whole genome shotgun (WGS) entry which is preliminary data.</text>
</comment>
<reference evidence="1" key="1">
    <citation type="journal article" date="2015" name="Nature">
        <title>Complex archaea that bridge the gap between prokaryotes and eukaryotes.</title>
        <authorList>
            <person name="Spang A."/>
            <person name="Saw J.H."/>
            <person name="Jorgensen S.L."/>
            <person name="Zaremba-Niedzwiedzka K."/>
            <person name="Martijn J."/>
            <person name="Lind A.E."/>
            <person name="van Eijk R."/>
            <person name="Schleper C."/>
            <person name="Guy L."/>
            <person name="Ettema T.J."/>
        </authorList>
    </citation>
    <scope>NUCLEOTIDE SEQUENCE</scope>
</reference>
<sequence length="261" mass="28792">MTDPRSIQPRAMMDMQSLQLRAMTGNDLKVLIAMFLIGAINVGNKDIKLFCGLSYPTVASCLENLAVLGMVTKTHRTDGWQITEGGFQLLLPTDSSKEFFDSEAIINKGPLKHKEIKELNINNNSEPSKKIFDSAIVKALHTIGIYKPKAIDLACLDHVTQEYIDSWGLALQFKKVGKGGSDVPLAIHLMEQKATAPEVPQEEQEAETCHVCGHSAIDHGGGNCWGKYSYTYGKRTKCAQCDEYPCICCDICLETPCECDD</sequence>
<dbReference type="AlphaFoldDB" id="A0A0F9NUT4"/>